<evidence type="ECO:0000256" key="3">
    <source>
        <dbReference type="ARBA" id="ARBA00023004"/>
    </source>
</evidence>
<accession>A0A381Y6Y0</accession>
<feature type="domain" description="Cytochrome c" evidence="5">
    <location>
        <begin position="25"/>
        <end position="116"/>
    </location>
</feature>
<reference evidence="6" key="1">
    <citation type="submission" date="2018-05" db="EMBL/GenBank/DDBJ databases">
        <authorList>
            <person name="Lanie J.A."/>
            <person name="Ng W.-L."/>
            <person name="Kazmierczak K.M."/>
            <person name="Andrzejewski T.M."/>
            <person name="Davidsen T.M."/>
            <person name="Wayne K.J."/>
            <person name="Tettelin H."/>
            <person name="Glass J.I."/>
            <person name="Rusch D."/>
            <person name="Podicherti R."/>
            <person name="Tsui H.-C.T."/>
            <person name="Winkler M.E."/>
        </authorList>
    </citation>
    <scope>NUCLEOTIDE SEQUENCE</scope>
</reference>
<dbReference type="GO" id="GO:0046872">
    <property type="term" value="F:metal ion binding"/>
    <property type="evidence" value="ECO:0007669"/>
    <property type="project" value="UniProtKB-KW"/>
</dbReference>
<evidence type="ECO:0000256" key="1">
    <source>
        <dbReference type="ARBA" id="ARBA00022617"/>
    </source>
</evidence>
<keyword evidence="2" id="KW-0479">Metal-binding</keyword>
<dbReference type="GO" id="GO:0020037">
    <property type="term" value="F:heme binding"/>
    <property type="evidence" value="ECO:0007669"/>
    <property type="project" value="InterPro"/>
</dbReference>
<proteinExistence type="predicted"/>
<dbReference type="InterPro" id="IPR009056">
    <property type="entry name" value="Cyt_c-like_dom"/>
</dbReference>
<dbReference type="AlphaFoldDB" id="A0A381Y6Y0"/>
<organism evidence="6">
    <name type="scientific">marine metagenome</name>
    <dbReference type="NCBI Taxonomy" id="408172"/>
    <lineage>
        <taxon>unclassified sequences</taxon>
        <taxon>metagenomes</taxon>
        <taxon>ecological metagenomes</taxon>
    </lineage>
</organism>
<dbReference type="InterPro" id="IPR036909">
    <property type="entry name" value="Cyt_c-like_dom_sf"/>
</dbReference>
<protein>
    <recommendedName>
        <fullName evidence="5">Cytochrome c domain-containing protein</fullName>
    </recommendedName>
</protein>
<dbReference type="GO" id="GO:0009055">
    <property type="term" value="F:electron transfer activity"/>
    <property type="evidence" value="ECO:0007669"/>
    <property type="project" value="InterPro"/>
</dbReference>
<name>A0A381Y6Y0_9ZZZZ</name>
<feature type="non-terminal residue" evidence="6">
    <location>
        <position position="157"/>
    </location>
</feature>
<evidence type="ECO:0000256" key="4">
    <source>
        <dbReference type="SAM" id="MobiDB-lite"/>
    </source>
</evidence>
<gene>
    <name evidence="6" type="ORF">METZ01_LOCUS125514</name>
</gene>
<dbReference type="SUPFAM" id="SSF46626">
    <property type="entry name" value="Cytochrome c"/>
    <property type="match status" value="1"/>
</dbReference>
<keyword evidence="1" id="KW-0349">Heme</keyword>
<dbReference type="PROSITE" id="PS51007">
    <property type="entry name" value="CYTC"/>
    <property type="match status" value="1"/>
</dbReference>
<keyword evidence="3" id="KW-0408">Iron</keyword>
<dbReference type="EMBL" id="UINC01017510">
    <property type="protein sequence ID" value="SVA72660.1"/>
    <property type="molecule type" value="Genomic_DNA"/>
</dbReference>
<evidence type="ECO:0000259" key="5">
    <source>
        <dbReference type="PROSITE" id="PS51007"/>
    </source>
</evidence>
<sequence length="157" mass="17391">MTMTLAMRVLRIPTVLLMGFMGLFTGSAYGQNTYAADVAPILDRHCVTCHRPGQVAPMSLMTYEEVRPWARSIAQQVGQKRMPPWHAAPGVRKYANDRSLDSDEIDTILRWVESGSPRGNDAGPSARPTFNDGWQLGEPDLVLTWGAPYQIEAEGDD</sequence>
<evidence type="ECO:0000313" key="6">
    <source>
        <dbReference type="EMBL" id="SVA72660.1"/>
    </source>
</evidence>
<feature type="region of interest" description="Disordered" evidence="4">
    <location>
        <begin position="114"/>
        <end position="133"/>
    </location>
</feature>
<evidence type="ECO:0000256" key="2">
    <source>
        <dbReference type="ARBA" id="ARBA00022723"/>
    </source>
</evidence>